<dbReference type="SMART" id="SM00487">
    <property type="entry name" value="DEXDc"/>
    <property type="match status" value="1"/>
</dbReference>
<evidence type="ECO:0000256" key="2">
    <source>
        <dbReference type="ARBA" id="ARBA00007025"/>
    </source>
</evidence>
<feature type="coiled-coil region" evidence="9">
    <location>
        <begin position="98"/>
        <end position="125"/>
    </location>
</feature>
<accession>A0A158PBY5</accession>
<dbReference type="GO" id="GO:0003677">
    <property type="term" value="F:DNA binding"/>
    <property type="evidence" value="ECO:0007669"/>
    <property type="project" value="UniProtKB-KW"/>
</dbReference>
<dbReference type="PANTHER" id="PTHR45797:SF1">
    <property type="entry name" value="HELICASE ARIP4"/>
    <property type="match status" value="1"/>
</dbReference>
<dbReference type="InterPro" id="IPR014001">
    <property type="entry name" value="Helicase_ATP-bd"/>
</dbReference>
<evidence type="ECO:0000256" key="4">
    <source>
        <dbReference type="ARBA" id="ARBA00022801"/>
    </source>
</evidence>
<keyword evidence="9" id="KW-0175">Coiled coil</keyword>
<evidence type="ECO:0000256" key="5">
    <source>
        <dbReference type="ARBA" id="ARBA00022806"/>
    </source>
</evidence>
<proteinExistence type="inferred from homology"/>
<dbReference type="Gene3D" id="3.40.50.300">
    <property type="entry name" value="P-loop containing nucleotide triphosphate hydrolases"/>
    <property type="match status" value="2"/>
</dbReference>
<dbReference type="Pfam" id="PF00271">
    <property type="entry name" value="Helicase_C"/>
    <property type="match status" value="1"/>
</dbReference>
<dbReference type="STRING" id="6313.A0A158PBY5"/>
<dbReference type="InterPro" id="IPR001650">
    <property type="entry name" value="Helicase_C-like"/>
</dbReference>
<dbReference type="InterPro" id="IPR049730">
    <property type="entry name" value="SNF2/RAD54-like_C"/>
</dbReference>
<dbReference type="InterPro" id="IPR038718">
    <property type="entry name" value="SNF2-like_sf"/>
</dbReference>
<dbReference type="SUPFAM" id="SSF52540">
    <property type="entry name" value="P-loop containing nucleoside triphosphate hydrolases"/>
    <property type="match status" value="2"/>
</dbReference>
<comment type="similarity">
    <text evidence="2">Belongs to the SNF2/RAD54 helicase family.</text>
</comment>
<protein>
    <submittedName>
        <fullName evidence="12">Helicase ATP-binding domain-containing protein</fullName>
    </submittedName>
</protein>
<dbReference type="WBParaSite" id="ACAC_0001163501-mRNA-1">
    <property type="protein sequence ID" value="ACAC_0001163501-mRNA-1"/>
    <property type="gene ID" value="ACAC_0001163501"/>
</dbReference>
<dbReference type="Gene3D" id="1.20.120.850">
    <property type="entry name" value="SWI2/SNF2 ATPases, N-terminal domain"/>
    <property type="match status" value="1"/>
</dbReference>
<name>A0A158PBY5_ANGCA</name>
<dbReference type="GO" id="GO:0016887">
    <property type="term" value="F:ATP hydrolysis activity"/>
    <property type="evidence" value="ECO:0007669"/>
    <property type="project" value="InterPro"/>
</dbReference>
<feature type="domain" description="Helicase ATP-binding" evidence="10">
    <location>
        <begin position="287"/>
        <end position="496"/>
    </location>
</feature>
<dbReference type="CDD" id="cd18793">
    <property type="entry name" value="SF2_C_SNF"/>
    <property type="match status" value="1"/>
</dbReference>
<evidence type="ECO:0000256" key="8">
    <source>
        <dbReference type="ARBA" id="ARBA00023242"/>
    </source>
</evidence>
<evidence type="ECO:0000313" key="11">
    <source>
        <dbReference type="Proteomes" id="UP000035642"/>
    </source>
</evidence>
<dbReference type="GO" id="GO:0005634">
    <property type="term" value="C:nucleus"/>
    <property type="evidence" value="ECO:0007669"/>
    <property type="project" value="UniProtKB-SubCell"/>
</dbReference>
<dbReference type="Proteomes" id="UP000035642">
    <property type="component" value="Unassembled WGS sequence"/>
</dbReference>
<dbReference type="PROSITE" id="PS51192">
    <property type="entry name" value="HELICASE_ATP_BIND_1"/>
    <property type="match status" value="1"/>
</dbReference>
<dbReference type="PANTHER" id="PTHR45797">
    <property type="entry name" value="RAD54-LIKE"/>
    <property type="match status" value="1"/>
</dbReference>
<keyword evidence="4" id="KW-0378">Hydrolase</keyword>
<evidence type="ECO:0000256" key="6">
    <source>
        <dbReference type="ARBA" id="ARBA00022840"/>
    </source>
</evidence>
<dbReference type="Gene3D" id="3.40.50.10810">
    <property type="entry name" value="Tandem AAA-ATPase domain"/>
    <property type="match status" value="1"/>
</dbReference>
<keyword evidence="6" id="KW-0067">ATP-binding</keyword>
<evidence type="ECO:0000256" key="9">
    <source>
        <dbReference type="SAM" id="Coils"/>
    </source>
</evidence>
<dbReference type="InterPro" id="IPR027417">
    <property type="entry name" value="P-loop_NTPase"/>
</dbReference>
<keyword evidence="3" id="KW-0547">Nucleotide-binding</keyword>
<dbReference type="AlphaFoldDB" id="A0A158PBY5"/>
<evidence type="ECO:0000256" key="3">
    <source>
        <dbReference type="ARBA" id="ARBA00022741"/>
    </source>
</evidence>
<reference evidence="11" key="1">
    <citation type="submission" date="2012-09" db="EMBL/GenBank/DDBJ databases">
        <authorList>
            <person name="Martin A.A."/>
        </authorList>
    </citation>
    <scope>NUCLEOTIDE SEQUENCE</scope>
</reference>
<dbReference type="InterPro" id="IPR000330">
    <property type="entry name" value="SNF2_N"/>
</dbReference>
<keyword evidence="5" id="KW-0347">Helicase</keyword>
<comment type="subcellular location">
    <subcellularLocation>
        <location evidence="1">Nucleus</location>
    </subcellularLocation>
</comment>
<sequence>MSTGSLKLSINLSRGVSSTSESNEVISFKKEEKEDDIICCESDLGSGQDKVDYRDATAVSAKNSAEGMPNLLNVNVPTGTKARKRKHIQTNFDNSLLNESAMDAQRKEKARLERLDRQKKTLGRNDHIQQVAAVLPRSVTPLPVLDAFDPEVICLIGDCSDECVDSKRNLSALDGKCCSLPSVSKIEPEVIELSSGDEDEKYNSTDDSRIPPYRVLPRLPFSHDYGKRSRWSYSERERIGHEKMEKQHKIEKQRMRKRRNFHDLEKIELTTTGRLLVNAGHGPEDPDVHVCPHLTHILQPHQLGGVRFITVVPSLQVITFVEIFLRVTQAKKVLIIVPVNTIQNWMNEFEKWTPRYLEAGGYGQEWLRKGGVLLVGYEMFRLLIRSTQPKRPSKLKTTVIRTKLIESDEKPDDFDQGLTADGRIRKEANEIIRGALVDPGPDMVVCDEGHKIKNLNTDIAAALGAIHTKRRIVLTGYPLQNNLMEYYCMVDFVRPDFLGSKKTFSIQFERPIKNGQCIDSTARDIKIARQRIHVLNNMLKGFIQRRTHHLLKAILPEAKEFVLLLRKSPLQHVLYRNFVMYANAEISSGNSSVFNPLKAFAACSKIWNHPDVLAQTLERKREEKKKFCKNDAEIPMVSYKRGNIENGYKMVLAMELLDATVEIGEKMLIFSQNLTALDLIENYLSHRLLKTAAGTTSWMKNINYFRFDGSTSGSERERLISRFNTDASVHLFLISTRAGYGQQRRTFIYRLIMNNCMEKAIFNRQISKHGLQQRVVDDAQVDANITQKELETLLMYDESLDVVSGKWDTSGWNFGDEVLESVVKSRSEMLAEEPFLHESLMLEREEGLSEEEKKEAELWFAKEQCNDETSLPISEQHSGGHSRIPKDRARWMTPPPYFNTMIDAPPLRSTPIPHMIDRIPEQSLGGRFSSHFGYDSEADGGVHIANCRGMLSKKSHVDRMNDTPIRIPPFPGAAIAYEPSSNSRGSVQFITTDRSLSLPIVSHPSENREVPANTQALLVRTADGVFLRLNNGLLLDAQNTVFDSCNKRPLTIALNPPERLRLPAPLK</sequence>
<reference evidence="12" key="2">
    <citation type="submission" date="2016-04" db="UniProtKB">
        <authorList>
            <consortium name="WormBaseParasite"/>
        </authorList>
    </citation>
    <scope>IDENTIFICATION</scope>
</reference>
<keyword evidence="11" id="KW-1185">Reference proteome</keyword>
<evidence type="ECO:0000256" key="1">
    <source>
        <dbReference type="ARBA" id="ARBA00004123"/>
    </source>
</evidence>
<keyword evidence="7" id="KW-0238">DNA-binding</keyword>
<keyword evidence="8" id="KW-0539">Nucleus</keyword>
<dbReference type="InterPro" id="IPR044574">
    <property type="entry name" value="ARIP4-like"/>
</dbReference>
<dbReference type="Pfam" id="PF00176">
    <property type="entry name" value="SNF2-rel_dom"/>
    <property type="match status" value="1"/>
</dbReference>
<evidence type="ECO:0000259" key="10">
    <source>
        <dbReference type="PROSITE" id="PS51192"/>
    </source>
</evidence>
<organism evidence="11 12">
    <name type="scientific">Angiostrongylus cantonensis</name>
    <name type="common">Rat lungworm</name>
    <dbReference type="NCBI Taxonomy" id="6313"/>
    <lineage>
        <taxon>Eukaryota</taxon>
        <taxon>Metazoa</taxon>
        <taxon>Ecdysozoa</taxon>
        <taxon>Nematoda</taxon>
        <taxon>Chromadorea</taxon>
        <taxon>Rhabditida</taxon>
        <taxon>Rhabditina</taxon>
        <taxon>Rhabditomorpha</taxon>
        <taxon>Strongyloidea</taxon>
        <taxon>Metastrongylidae</taxon>
        <taxon>Angiostrongylus</taxon>
    </lineage>
</organism>
<dbReference type="GO" id="GO:0004386">
    <property type="term" value="F:helicase activity"/>
    <property type="evidence" value="ECO:0007669"/>
    <property type="project" value="UniProtKB-KW"/>
</dbReference>
<evidence type="ECO:0000256" key="7">
    <source>
        <dbReference type="ARBA" id="ARBA00023125"/>
    </source>
</evidence>
<evidence type="ECO:0000313" key="12">
    <source>
        <dbReference type="WBParaSite" id="ACAC_0001163501-mRNA-1"/>
    </source>
</evidence>
<dbReference type="GO" id="GO:0005524">
    <property type="term" value="F:ATP binding"/>
    <property type="evidence" value="ECO:0007669"/>
    <property type="project" value="UniProtKB-KW"/>
</dbReference>